<accession>A0ABP4EAJ6</accession>
<dbReference type="EMBL" id="BAAALG010000003">
    <property type="protein sequence ID" value="GAA1095461.1"/>
    <property type="molecule type" value="Genomic_DNA"/>
</dbReference>
<keyword evidence="3" id="KW-1185">Reference proteome</keyword>
<evidence type="ECO:0000313" key="2">
    <source>
        <dbReference type="EMBL" id="GAA1095461.1"/>
    </source>
</evidence>
<dbReference type="InterPro" id="IPR024079">
    <property type="entry name" value="MetalloPept_cat_dom_sf"/>
</dbReference>
<reference evidence="3" key="1">
    <citation type="journal article" date="2019" name="Int. J. Syst. Evol. Microbiol.">
        <title>The Global Catalogue of Microorganisms (GCM) 10K type strain sequencing project: providing services to taxonomists for standard genome sequencing and annotation.</title>
        <authorList>
            <consortium name="The Broad Institute Genomics Platform"/>
            <consortium name="The Broad Institute Genome Sequencing Center for Infectious Disease"/>
            <person name="Wu L."/>
            <person name="Ma J."/>
        </authorList>
    </citation>
    <scope>NUCLEOTIDE SEQUENCE [LARGE SCALE GENOMIC DNA]</scope>
    <source>
        <strain evidence="3">JCM 13008</strain>
    </source>
</reference>
<comment type="caution">
    <text evidence="2">The sequence shown here is derived from an EMBL/GenBank/DDBJ whole genome shotgun (WGS) entry which is preliminary data.</text>
</comment>
<organism evidence="2 3">
    <name type="scientific">Nocardioides dubius</name>
    <dbReference type="NCBI Taxonomy" id="317019"/>
    <lineage>
        <taxon>Bacteria</taxon>
        <taxon>Bacillati</taxon>
        <taxon>Actinomycetota</taxon>
        <taxon>Actinomycetes</taxon>
        <taxon>Propionibacteriales</taxon>
        <taxon>Nocardioidaceae</taxon>
        <taxon>Nocardioides</taxon>
    </lineage>
</organism>
<evidence type="ECO:0008006" key="4">
    <source>
        <dbReference type="Google" id="ProtNLM"/>
    </source>
</evidence>
<dbReference type="Gene3D" id="3.40.390.10">
    <property type="entry name" value="Collagenase (Catalytic Domain)"/>
    <property type="match status" value="1"/>
</dbReference>
<proteinExistence type="predicted"/>
<feature type="signal peptide" evidence="1">
    <location>
        <begin position="1"/>
        <end position="23"/>
    </location>
</feature>
<feature type="chain" id="PRO_5046493589" description="Matrixin family metalloprotease" evidence="1">
    <location>
        <begin position="24"/>
        <end position="207"/>
    </location>
</feature>
<evidence type="ECO:0000256" key="1">
    <source>
        <dbReference type="SAM" id="SignalP"/>
    </source>
</evidence>
<evidence type="ECO:0000313" key="3">
    <source>
        <dbReference type="Proteomes" id="UP001501581"/>
    </source>
</evidence>
<sequence length="207" mass="21985">MTRTLTALLSAASMAGFTTAAVAAYADNLVPTGNSQIFCDQGSALPIGVCQTDNADVYWHMASGTQALEALDRAALEAMLGAQYAPGDLRLHYEANPTFDGPGETDWIFQEGPIDTEGTRGRIWCNDTVGTWECDQHYIKVEGPAGYQNPKLTCHEVGHAVGLTHGPQASPVLDDDDADLGCMRRPLNAITSNAIGAANKAQINAVY</sequence>
<gene>
    <name evidence="2" type="ORF">GCM10009668_09410</name>
</gene>
<dbReference type="Proteomes" id="UP001501581">
    <property type="component" value="Unassembled WGS sequence"/>
</dbReference>
<dbReference type="SUPFAM" id="SSF55486">
    <property type="entry name" value="Metalloproteases ('zincins'), catalytic domain"/>
    <property type="match status" value="1"/>
</dbReference>
<protein>
    <recommendedName>
        <fullName evidence="4">Matrixin family metalloprotease</fullName>
    </recommendedName>
</protein>
<name>A0ABP4EAJ6_9ACTN</name>
<keyword evidence="1" id="KW-0732">Signal</keyword>
<dbReference type="RefSeq" id="WP_343991867.1">
    <property type="nucleotide sequence ID" value="NZ_BAAALG010000003.1"/>
</dbReference>